<sequence>MRLLIFVATVVHMTTISGATLTGQVSNDSGAVSGAIIYEHSWGSAGHTVLGSTDATGQFSIELTAGTHEIFAESGSAGDLARSQNFKIPVSDSQTTDIRLEISEVVTISGEYESAGLADEGLQIWDLDTGANAWIAGSGTYQNGGGNFSFDVPKGRYSIEDKIGGSDTVKQFYLSSVSVDASSGSVSGLLIKKRELPGESSFDKVPPNGTLISFGAVNDYGIRQIIGDVGAVSGVQQITATNLQTGQTNIGSSGSNGSFSIDLFAPDGASVMIQNSRVHTSEPSSPAGTVVRIPVPEEQSGAFSTGQKLGNRNDVQRSVELKVVGAKDPGQVWLTGNLDSKIWSAGTSGTLEGTATIYSRNLATKVPTLGAGEFFLDPVFDSAGKQTIAGPEQSSSDLTVSNLPIERGYLTQSNQQESFYLGEFSLSGYQQLSDRSGTASWSGAYTVPEEVPDGIYQLVLGGKGYPLNTFVKDIDSDTKYFEDLYYEPGFSHLSSTGGVALIEIGSTTEPRLFPALLMNEFSNGSRGVTAIEDKNEFAISPHIITSSKDLIIPLIDPVTGKTKIYNLEPFVPLTASSHKHWLHPPTIPFKFPSGDLKITVTDPSGAVSDLGNAPFKSSYIQKPTTTSGKTPNTNSNAPDGHLGLTTLDPRFETSFSQYGKHTVTLTGSIEDVFGKLYDVSGTFEIYVAETLDIETGVFPSTPFEVGNHFSPAVVVQPGVPAAVEITVAHFPKSDAAQKVESKISGQANRFGYFMPSTQQLVEFENAGEYRVDYTVSYTDDDGVLWMGSRTWGSVVETPNSPIIARGSRGAESENTENRQWYLMNDSGVTNAHFQFPYNRGDISWMTNSVSWNAAMVAAVKLHDTGGTLNNLLASRTGISSIDFSFGEIPLRTTNANWRLAPYSLPNSSDNHWGYFYSGAARPGVAVRELINGFNSYWRFDTFYNFQL</sequence>
<protein>
    <submittedName>
        <fullName evidence="2">Uncharacterized protein</fullName>
    </submittedName>
</protein>
<evidence type="ECO:0000313" key="2">
    <source>
        <dbReference type="EMBL" id="SVA71462.1"/>
    </source>
</evidence>
<evidence type="ECO:0000256" key="1">
    <source>
        <dbReference type="SAM" id="MobiDB-lite"/>
    </source>
</evidence>
<dbReference type="EMBL" id="UINC01017286">
    <property type="protein sequence ID" value="SVA71462.1"/>
    <property type="molecule type" value="Genomic_DNA"/>
</dbReference>
<accession>A0A381Y492</accession>
<proteinExistence type="predicted"/>
<dbReference type="AlphaFoldDB" id="A0A381Y492"/>
<feature type="region of interest" description="Disordered" evidence="1">
    <location>
        <begin position="618"/>
        <end position="643"/>
    </location>
</feature>
<gene>
    <name evidence="2" type="ORF">METZ01_LOCUS124316</name>
</gene>
<name>A0A381Y492_9ZZZZ</name>
<reference evidence="2" key="1">
    <citation type="submission" date="2018-05" db="EMBL/GenBank/DDBJ databases">
        <authorList>
            <person name="Lanie J.A."/>
            <person name="Ng W.-L."/>
            <person name="Kazmierczak K.M."/>
            <person name="Andrzejewski T.M."/>
            <person name="Davidsen T.M."/>
            <person name="Wayne K.J."/>
            <person name="Tettelin H."/>
            <person name="Glass J.I."/>
            <person name="Rusch D."/>
            <person name="Podicherti R."/>
            <person name="Tsui H.-C.T."/>
            <person name="Winkler M.E."/>
        </authorList>
    </citation>
    <scope>NUCLEOTIDE SEQUENCE</scope>
</reference>
<organism evidence="2">
    <name type="scientific">marine metagenome</name>
    <dbReference type="NCBI Taxonomy" id="408172"/>
    <lineage>
        <taxon>unclassified sequences</taxon>
        <taxon>metagenomes</taxon>
        <taxon>ecological metagenomes</taxon>
    </lineage>
</organism>
<feature type="non-terminal residue" evidence="2">
    <location>
        <position position="947"/>
    </location>
</feature>
<feature type="compositionally biased region" description="Polar residues" evidence="1">
    <location>
        <begin position="618"/>
        <end position="637"/>
    </location>
</feature>